<evidence type="ECO:0000256" key="2">
    <source>
        <dbReference type="SAM" id="MobiDB-lite"/>
    </source>
</evidence>
<reference evidence="3 4" key="1">
    <citation type="journal article" date="2018" name="Sci. Rep.">
        <title>Genome sequence of the cauliflower mushroom Sparassis crispa (Hanabiratake) and its association with beneficial usage.</title>
        <authorList>
            <person name="Kiyama R."/>
            <person name="Furutani Y."/>
            <person name="Kawaguchi K."/>
            <person name="Nakanishi T."/>
        </authorList>
    </citation>
    <scope>NUCLEOTIDE SEQUENCE [LARGE SCALE GENOMIC DNA]</scope>
</reference>
<dbReference type="AlphaFoldDB" id="A0A401GTZ2"/>
<sequence>MMSTKANLDAQFPAPSPPPSPLSPGRWPGMSEESTLALRNLLKENHTKWHIFFNNLHYHNHTSHHLLALYYLGASPALLDAAYQNHVSYMRPARKSPEPIAAKNFHLHLGDENFYSGYVDFFSSVLSEKGAAATIEEYIFSPKVNIEAPMSGKPPMNMLNRFLSGVLHPLIHTGYGAEFGLLGMVAEGLAQAAVHAPGSPTLVSPSLFQRASSVSFDVVNAAVDRLTELMPSLVLESAQRALGVQHTQVKDGVHALTILSRILRDPAFSSTAIGLPVTDNSETPFQRVVRLRGEALVAHAEAWSVDGTSTEEVASKIEEIIWMNTIVYGVCGWGGRKTSANGKFKPDFFLLHSVTSAIFLHSLTAYLSPTSNSILLRTYFINCLAVWVSLGRPAPPLSAFFSSPDLPTAHPTEPGTHSDPTPGTLVREDMSPNPWLPILQTTLMYPDDHLCKLQRALAHFAALYGTTPKGHFAALARGDAPLEGAEELDGTLFVRVAGLTADALGWMREGQEQKGYDFGGFYE</sequence>
<dbReference type="Proteomes" id="UP000287166">
    <property type="component" value="Unassembled WGS sequence"/>
</dbReference>
<dbReference type="OrthoDB" id="10004862at2759"/>
<evidence type="ECO:0000313" key="3">
    <source>
        <dbReference type="EMBL" id="GBE85676.1"/>
    </source>
</evidence>
<evidence type="ECO:0008006" key="5">
    <source>
        <dbReference type="Google" id="ProtNLM"/>
    </source>
</evidence>
<feature type="region of interest" description="Disordered" evidence="2">
    <location>
        <begin position="1"/>
        <end position="29"/>
    </location>
</feature>
<gene>
    <name evidence="3" type="ORF">SCP_0801980</name>
</gene>
<dbReference type="EMBL" id="BFAD01000008">
    <property type="protein sequence ID" value="GBE85676.1"/>
    <property type="molecule type" value="Genomic_DNA"/>
</dbReference>
<keyword evidence="4" id="KW-1185">Reference proteome</keyword>
<proteinExistence type="predicted"/>
<accession>A0A401GTZ2</accession>
<protein>
    <recommendedName>
        <fullName evidence="5">Oxidoreductase AflY</fullName>
    </recommendedName>
</protein>
<dbReference type="PANTHER" id="PTHR35870">
    <property type="entry name" value="PROTEIN, PUTATIVE (AFU_ORTHOLOGUE AFUA_5G03330)-RELATED"/>
    <property type="match status" value="1"/>
</dbReference>
<dbReference type="GeneID" id="38782593"/>
<keyword evidence="1" id="KW-0560">Oxidoreductase</keyword>
<evidence type="ECO:0000313" key="4">
    <source>
        <dbReference type="Proteomes" id="UP000287166"/>
    </source>
</evidence>
<name>A0A401GTZ2_9APHY</name>
<dbReference type="InParanoid" id="A0A401GTZ2"/>
<feature type="region of interest" description="Disordered" evidence="2">
    <location>
        <begin position="408"/>
        <end position="427"/>
    </location>
</feature>
<organism evidence="3 4">
    <name type="scientific">Sparassis crispa</name>
    <dbReference type="NCBI Taxonomy" id="139825"/>
    <lineage>
        <taxon>Eukaryota</taxon>
        <taxon>Fungi</taxon>
        <taxon>Dikarya</taxon>
        <taxon>Basidiomycota</taxon>
        <taxon>Agaricomycotina</taxon>
        <taxon>Agaricomycetes</taxon>
        <taxon>Polyporales</taxon>
        <taxon>Sparassidaceae</taxon>
        <taxon>Sparassis</taxon>
    </lineage>
</organism>
<dbReference type="InterPro" id="IPR025337">
    <property type="entry name" value="Questin_oxidase-like"/>
</dbReference>
<dbReference type="GO" id="GO:0016491">
    <property type="term" value="F:oxidoreductase activity"/>
    <property type="evidence" value="ECO:0007669"/>
    <property type="project" value="UniProtKB-KW"/>
</dbReference>
<comment type="caution">
    <text evidence="3">The sequence shown here is derived from an EMBL/GenBank/DDBJ whole genome shotgun (WGS) entry which is preliminary data.</text>
</comment>
<dbReference type="RefSeq" id="XP_027616589.1">
    <property type="nucleotide sequence ID" value="XM_027760788.1"/>
</dbReference>
<evidence type="ECO:0000256" key="1">
    <source>
        <dbReference type="ARBA" id="ARBA00023002"/>
    </source>
</evidence>
<dbReference type="STRING" id="139825.A0A401GTZ2"/>
<dbReference type="PANTHER" id="PTHR35870:SF1">
    <property type="entry name" value="PROTEIN, PUTATIVE (AFU_ORTHOLOGUE AFUA_5G03330)-RELATED"/>
    <property type="match status" value="1"/>
</dbReference>
<dbReference type="Pfam" id="PF14027">
    <property type="entry name" value="Questin_oxidase"/>
    <property type="match status" value="1"/>
</dbReference>